<protein>
    <submittedName>
        <fullName evidence="2">Uncharacterized protein</fullName>
    </submittedName>
</protein>
<dbReference type="Proteomes" id="UP000735302">
    <property type="component" value="Unassembled WGS sequence"/>
</dbReference>
<dbReference type="AlphaFoldDB" id="A0AAV3YB12"/>
<accession>A0AAV3YB12</accession>
<sequence>MVGVKSMDDTAFYCATAECYDDTRTRNPLSPMEKTGMEETIQDDTSGGDGQCHSVKRMTPLIRMVSVTVRVLVAVRGFDAGKDDTSGGDGQCHSVSYGSCIGLHAEEDDTSGEDGQCHNVRYDSCTRSSC</sequence>
<name>A0AAV3YB12_9GAST</name>
<evidence type="ECO:0000313" key="2">
    <source>
        <dbReference type="EMBL" id="GFN79473.1"/>
    </source>
</evidence>
<evidence type="ECO:0000313" key="3">
    <source>
        <dbReference type="Proteomes" id="UP000735302"/>
    </source>
</evidence>
<dbReference type="EMBL" id="BLXT01000663">
    <property type="protein sequence ID" value="GFN79473.1"/>
    <property type="molecule type" value="Genomic_DNA"/>
</dbReference>
<feature type="region of interest" description="Disordered" evidence="1">
    <location>
        <begin position="25"/>
        <end position="53"/>
    </location>
</feature>
<gene>
    <name evidence="2" type="ORF">PoB_000597900</name>
</gene>
<reference evidence="2 3" key="1">
    <citation type="journal article" date="2021" name="Elife">
        <title>Chloroplast acquisition without the gene transfer in kleptoplastic sea slugs, Plakobranchus ocellatus.</title>
        <authorList>
            <person name="Maeda T."/>
            <person name="Takahashi S."/>
            <person name="Yoshida T."/>
            <person name="Shimamura S."/>
            <person name="Takaki Y."/>
            <person name="Nagai Y."/>
            <person name="Toyoda A."/>
            <person name="Suzuki Y."/>
            <person name="Arimoto A."/>
            <person name="Ishii H."/>
            <person name="Satoh N."/>
            <person name="Nishiyama T."/>
            <person name="Hasebe M."/>
            <person name="Maruyama T."/>
            <person name="Minagawa J."/>
            <person name="Obokata J."/>
            <person name="Shigenobu S."/>
        </authorList>
    </citation>
    <scope>NUCLEOTIDE SEQUENCE [LARGE SCALE GENOMIC DNA]</scope>
</reference>
<comment type="caution">
    <text evidence="2">The sequence shown here is derived from an EMBL/GenBank/DDBJ whole genome shotgun (WGS) entry which is preliminary data.</text>
</comment>
<organism evidence="2 3">
    <name type="scientific">Plakobranchus ocellatus</name>
    <dbReference type="NCBI Taxonomy" id="259542"/>
    <lineage>
        <taxon>Eukaryota</taxon>
        <taxon>Metazoa</taxon>
        <taxon>Spiralia</taxon>
        <taxon>Lophotrochozoa</taxon>
        <taxon>Mollusca</taxon>
        <taxon>Gastropoda</taxon>
        <taxon>Heterobranchia</taxon>
        <taxon>Euthyneura</taxon>
        <taxon>Panpulmonata</taxon>
        <taxon>Sacoglossa</taxon>
        <taxon>Placobranchoidea</taxon>
        <taxon>Plakobranchidae</taxon>
        <taxon>Plakobranchus</taxon>
    </lineage>
</organism>
<evidence type="ECO:0000256" key="1">
    <source>
        <dbReference type="SAM" id="MobiDB-lite"/>
    </source>
</evidence>
<proteinExistence type="predicted"/>
<keyword evidence="3" id="KW-1185">Reference proteome</keyword>